<keyword evidence="4" id="KW-1185">Reference proteome</keyword>
<evidence type="ECO:0000313" key="3">
    <source>
        <dbReference type="EMBL" id="GAA3620278.1"/>
    </source>
</evidence>
<evidence type="ECO:0000313" key="4">
    <source>
        <dbReference type="Proteomes" id="UP001500630"/>
    </source>
</evidence>
<comment type="caution">
    <text evidence="3">The sequence shown here is derived from an EMBL/GenBank/DDBJ whole genome shotgun (WGS) entry which is preliminary data.</text>
</comment>
<dbReference type="Gene3D" id="3.30.530.20">
    <property type="match status" value="1"/>
</dbReference>
<evidence type="ECO:0000259" key="2">
    <source>
        <dbReference type="Pfam" id="PF08327"/>
    </source>
</evidence>
<comment type="similarity">
    <text evidence="1">Belongs to the AHA1 family.</text>
</comment>
<protein>
    <submittedName>
        <fullName evidence="3">SRPBCC family protein</fullName>
    </submittedName>
</protein>
<dbReference type="EMBL" id="BAABDQ010000061">
    <property type="protein sequence ID" value="GAA3620278.1"/>
    <property type="molecule type" value="Genomic_DNA"/>
</dbReference>
<dbReference type="InterPro" id="IPR023393">
    <property type="entry name" value="START-like_dom_sf"/>
</dbReference>
<dbReference type="SUPFAM" id="SSF55961">
    <property type="entry name" value="Bet v1-like"/>
    <property type="match status" value="1"/>
</dbReference>
<reference evidence="4" key="1">
    <citation type="journal article" date="2019" name="Int. J. Syst. Evol. Microbiol.">
        <title>The Global Catalogue of Microorganisms (GCM) 10K type strain sequencing project: providing services to taxonomists for standard genome sequencing and annotation.</title>
        <authorList>
            <consortium name="The Broad Institute Genomics Platform"/>
            <consortium name="The Broad Institute Genome Sequencing Center for Infectious Disease"/>
            <person name="Wu L."/>
            <person name="Ma J."/>
        </authorList>
    </citation>
    <scope>NUCLEOTIDE SEQUENCE [LARGE SCALE GENOMIC DNA]</scope>
    <source>
        <strain evidence="4">JCM 17326</strain>
    </source>
</reference>
<gene>
    <name evidence="3" type="ORF">GCM10022419_127410</name>
</gene>
<sequence>MKDVLDELAAVRRAMGTGSVPAGEAYTIELRRRYDAEIDDVWDAITNPERLQRWFKPVTGDLRLGGQFALDGGEHGEILRCEPPRLLKVSWLYGPDADAWPGTSEVEVRLATGPAGDTEFELIHAAVVGEPLFPTYGPGAGGVGWDLALLALGRLLAGGEITGHEEFEKSPEGREFGRRSAAAWGQAHLAAGGEPEHVAAAVEATTKFYVLDPT</sequence>
<dbReference type="Pfam" id="PF08327">
    <property type="entry name" value="AHSA1"/>
    <property type="match status" value="1"/>
</dbReference>
<dbReference type="Proteomes" id="UP001500630">
    <property type="component" value="Unassembled WGS sequence"/>
</dbReference>
<dbReference type="InterPro" id="IPR013538">
    <property type="entry name" value="ASHA1/2-like_C"/>
</dbReference>
<organism evidence="3 4">
    <name type="scientific">Nonomuraea rosea</name>
    <dbReference type="NCBI Taxonomy" id="638574"/>
    <lineage>
        <taxon>Bacteria</taxon>
        <taxon>Bacillati</taxon>
        <taxon>Actinomycetota</taxon>
        <taxon>Actinomycetes</taxon>
        <taxon>Streptosporangiales</taxon>
        <taxon>Streptosporangiaceae</taxon>
        <taxon>Nonomuraea</taxon>
    </lineage>
</organism>
<name>A0ABP6ZW87_9ACTN</name>
<dbReference type="RefSeq" id="WP_345578856.1">
    <property type="nucleotide sequence ID" value="NZ_BAABDQ010000061.1"/>
</dbReference>
<proteinExistence type="inferred from homology"/>
<evidence type="ECO:0000256" key="1">
    <source>
        <dbReference type="ARBA" id="ARBA00006817"/>
    </source>
</evidence>
<feature type="domain" description="Activator of Hsp90 ATPase homologue 1/2-like C-terminal" evidence="2">
    <location>
        <begin position="35"/>
        <end position="132"/>
    </location>
</feature>
<accession>A0ABP6ZW87</accession>